<reference evidence="5" key="1">
    <citation type="submission" date="2022-11" db="UniProtKB">
        <authorList>
            <consortium name="WormBaseParasite"/>
        </authorList>
    </citation>
    <scope>IDENTIFICATION</scope>
</reference>
<dbReference type="GO" id="GO:0008270">
    <property type="term" value="F:zinc ion binding"/>
    <property type="evidence" value="ECO:0007669"/>
    <property type="project" value="UniProtKB-KW"/>
</dbReference>
<dbReference type="InterPro" id="IPR001841">
    <property type="entry name" value="Znf_RING"/>
</dbReference>
<protein>
    <submittedName>
        <fullName evidence="5">RING-type domain-containing protein</fullName>
    </submittedName>
</protein>
<dbReference type="Gene3D" id="3.30.40.10">
    <property type="entry name" value="Zinc/RING finger domain, C3HC4 (zinc finger)"/>
    <property type="match status" value="1"/>
</dbReference>
<dbReference type="Proteomes" id="UP000887565">
    <property type="component" value="Unplaced"/>
</dbReference>
<accession>A0A915HLU0</accession>
<evidence type="ECO:0000313" key="4">
    <source>
        <dbReference type="Proteomes" id="UP000887565"/>
    </source>
</evidence>
<dbReference type="SUPFAM" id="SSF57850">
    <property type="entry name" value="RING/U-box"/>
    <property type="match status" value="1"/>
</dbReference>
<keyword evidence="1" id="KW-0863">Zinc-finger</keyword>
<dbReference type="WBParaSite" id="nRc.2.0.1.t02496-RA">
    <property type="protein sequence ID" value="nRc.2.0.1.t02496-RA"/>
    <property type="gene ID" value="nRc.2.0.1.g02496"/>
</dbReference>
<organism evidence="4 5">
    <name type="scientific">Romanomermis culicivorax</name>
    <name type="common">Nematode worm</name>
    <dbReference type="NCBI Taxonomy" id="13658"/>
    <lineage>
        <taxon>Eukaryota</taxon>
        <taxon>Metazoa</taxon>
        <taxon>Ecdysozoa</taxon>
        <taxon>Nematoda</taxon>
        <taxon>Enoplea</taxon>
        <taxon>Dorylaimia</taxon>
        <taxon>Mermithida</taxon>
        <taxon>Mermithoidea</taxon>
        <taxon>Mermithidae</taxon>
        <taxon>Romanomermis</taxon>
    </lineage>
</organism>
<keyword evidence="4" id="KW-1185">Reference proteome</keyword>
<proteinExistence type="predicted"/>
<evidence type="ECO:0000256" key="2">
    <source>
        <dbReference type="ARBA" id="ARBA00022833"/>
    </source>
</evidence>
<feature type="domain" description="RING-type" evidence="3">
    <location>
        <begin position="219"/>
        <end position="249"/>
    </location>
</feature>
<dbReference type="InterPro" id="IPR013083">
    <property type="entry name" value="Znf_RING/FYVE/PHD"/>
</dbReference>
<evidence type="ECO:0000313" key="5">
    <source>
        <dbReference type="WBParaSite" id="nRc.2.0.1.t02496-RA"/>
    </source>
</evidence>
<evidence type="ECO:0000256" key="1">
    <source>
        <dbReference type="ARBA" id="ARBA00022771"/>
    </source>
</evidence>
<keyword evidence="1" id="KW-0479">Metal-binding</keyword>
<sequence length="386" mass="43574">MVTDSLKKVDVLRWSRIFRCSTENPKEEIDGYPWLSFCIDSASSFSVGSDQSDDLFIPKMSENERLPRCSICVSKDCKVEIEKTSIDETICLLNGSTLKEKTTLTAGSVLQLGPYSYRYILIEDNEKHTMASIINRIKCVICHEITQDPVLLPCQHFICRAPCLEQKNQNKNKKDPISVSCTSCSPEHVSTLSRNTRCPAAVKDLCRIMRQGIDEKAKCQMCSNTRGIAKTSDYKACKTCGFEVLCPMCTARFHRKHELTPYFSSSDIRRLANEASSALFRLQQFGNSEMYNKAIESATFLNTMPIQELNELKSIFEELISEVENSSTYLHKLLNDEVDFGYLFVDTPGKTVDTPKKMVDTPGKMVGTAARVTWKPTEIGHDELDV</sequence>
<name>A0A915HLU0_ROMCU</name>
<dbReference type="SMART" id="SM00184">
    <property type="entry name" value="RING"/>
    <property type="match status" value="2"/>
</dbReference>
<keyword evidence="2" id="KW-0862">Zinc</keyword>
<dbReference type="AlphaFoldDB" id="A0A915HLU0"/>
<evidence type="ECO:0000259" key="3">
    <source>
        <dbReference type="SMART" id="SM00184"/>
    </source>
</evidence>
<feature type="domain" description="RING-type" evidence="3">
    <location>
        <begin position="139"/>
        <end position="184"/>
    </location>
</feature>